<feature type="compositionally biased region" description="Polar residues" evidence="1">
    <location>
        <begin position="57"/>
        <end position="74"/>
    </location>
</feature>
<organism evidence="2 3">
    <name type="scientific">Gracilariopsis chorda</name>
    <dbReference type="NCBI Taxonomy" id="448386"/>
    <lineage>
        <taxon>Eukaryota</taxon>
        <taxon>Rhodophyta</taxon>
        <taxon>Florideophyceae</taxon>
        <taxon>Rhodymeniophycidae</taxon>
        <taxon>Gracilariales</taxon>
        <taxon>Gracilariaceae</taxon>
        <taxon>Gracilariopsis</taxon>
    </lineage>
</organism>
<comment type="caution">
    <text evidence="2">The sequence shown here is derived from an EMBL/GenBank/DDBJ whole genome shotgun (WGS) entry which is preliminary data.</text>
</comment>
<dbReference type="EMBL" id="NBIV01000123">
    <property type="protein sequence ID" value="PXF43513.1"/>
    <property type="molecule type" value="Genomic_DNA"/>
</dbReference>
<accession>A0A2V3IN68</accession>
<sequence length="99" mass="11330">MESFRRKRQARKRKENDLRLLQVMPEGSKEREALLKRLTSAAHETTAENEKYGAKSYTGSDIGSNAQSVKSSWNDEQEETKNPPTITDLDDEITFSVRP</sequence>
<protein>
    <submittedName>
        <fullName evidence="2">Uncharacterized protein</fullName>
    </submittedName>
</protein>
<feature type="region of interest" description="Disordered" evidence="1">
    <location>
        <begin position="1"/>
        <end position="99"/>
    </location>
</feature>
<proteinExistence type="predicted"/>
<evidence type="ECO:0000256" key="1">
    <source>
        <dbReference type="SAM" id="MobiDB-lite"/>
    </source>
</evidence>
<evidence type="ECO:0000313" key="3">
    <source>
        <dbReference type="Proteomes" id="UP000247409"/>
    </source>
</evidence>
<evidence type="ECO:0000313" key="2">
    <source>
        <dbReference type="EMBL" id="PXF43513.1"/>
    </source>
</evidence>
<keyword evidence="3" id="KW-1185">Reference proteome</keyword>
<dbReference type="Proteomes" id="UP000247409">
    <property type="component" value="Unassembled WGS sequence"/>
</dbReference>
<name>A0A2V3IN68_9FLOR</name>
<dbReference type="AlphaFoldDB" id="A0A2V3IN68"/>
<feature type="compositionally biased region" description="Basic residues" evidence="1">
    <location>
        <begin position="1"/>
        <end position="13"/>
    </location>
</feature>
<reference evidence="2 3" key="1">
    <citation type="journal article" date="2018" name="Mol. Biol. Evol.">
        <title>Analysis of the draft genome of the red seaweed Gracilariopsis chorda provides insights into genome size evolution in Rhodophyta.</title>
        <authorList>
            <person name="Lee J."/>
            <person name="Yang E.C."/>
            <person name="Graf L."/>
            <person name="Yang J.H."/>
            <person name="Qiu H."/>
            <person name="Zel Zion U."/>
            <person name="Chan C.X."/>
            <person name="Stephens T.G."/>
            <person name="Weber A.P.M."/>
            <person name="Boo G.H."/>
            <person name="Boo S.M."/>
            <person name="Kim K.M."/>
            <person name="Shin Y."/>
            <person name="Jung M."/>
            <person name="Lee S.J."/>
            <person name="Yim H.S."/>
            <person name="Lee J.H."/>
            <person name="Bhattacharya D."/>
            <person name="Yoon H.S."/>
        </authorList>
    </citation>
    <scope>NUCLEOTIDE SEQUENCE [LARGE SCALE GENOMIC DNA]</scope>
    <source>
        <strain evidence="2 3">SKKU-2015</strain>
        <tissue evidence="2">Whole body</tissue>
    </source>
</reference>
<gene>
    <name evidence="2" type="ORF">BWQ96_06741</name>
</gene>